<gene>
    <name evidence="2" type="ORF">ENH63_13285</name>
</gene>
<accession>A0A7V1BGY4</accession>
<name>A0A7V1BGY4_9RHOB</name>
<comment type="caution">
    <text evidence="2">The sequence shown here is derived from an EMBL/GenBank/DDBJ whole genome shotgun (WGS) entry which is preliminary data.</text>
</comment>
<evidence type="ECO:0000259" key="1">
    <source>
        <dbReference type="Pfam" id="PF02737"/>
    </source>
</evidence>
<proteinExistence type="predicted"/>
<dbReference type="Gene3D" id="3.40.50.720">
    <property type="entry name" value="NAD(P)-binding Rossmann-like Domain"/>
    <property type="match status" value="1"/>
</dbReference>
<dbReference type="Proteomes" id="UP000885704">
    <property type="component" value="Unassembled WGS sequence"/>
</dbReference>
<feature type="domain" description="3-hydroxyacyl-CoA dehydrogenase NAD binding" evidence="1">
    <location>
        <begin position="7"/>
        <end position="36"/>
    </location>
</feature>
<dbReference type="RefSeq" id="WP_273054432.1">
    <property type="nucleotide sequence ID" value="NZ_DRFN01000034.1"/>
</dbReference>
<feature type="non-terminal residue" evidence="2">
    <location>
        <position position="37"/>
    </location>
</feature>
<dbReference type="GO" id="GO:0006631">
    <property type="term" value="P:fatty acid metabolic process"/>
    <property type="evidence" value="ECO:0007669"/>
    <property type="project" value="InterPro"/>
</dbReference>
<dbReference type="AlphaFoldDB" id="A0A7V1BGY4"/>
<dbReference type="SUPFAM" id="SSF51735">
    <property type="entry name" value="NAD(P)-binding Rossmann-fold domains"/>
    <property type="match status" value="1"/>
</dbReference>
<dbReference type="GO" id="GO:0070403">
    <property type="term" value="F:NAD+ binding"/>
    <property type="evidence" value="ECO:0007669"/>
    <property type="project" value="InterPro"/>
</dbReference>
<sequence length="37" mass="3752">MSKLISKVACIGGGVIGGGWIARFLLNGIDVAVHDPS</sequence>
<dbReference type="InterPro" id="IPR036291">
    <property type="entry name" value="NAD(P)-bd_dom_sf"/>
</dbReference>
<organism evidence="2">
    <name type="scientific">Sulfitobacter litoralis</name>
    <dbReference type="NCBI Taxonomy" id="335975"/>
    <lineage>
        <taxon>Bacteria</taxon>
        <taxon>Pseudomonadati</taxon>
        <taxon>Pseudomonadota</taxon>
        <taxon>Alphaproteobacteria</taxon>
        <taxon>Rhodobacterales</taxon>
        <taxon>Roseobacteraceae</taxon>
        <taxon>Sulfitobacter</taxon>
    </lineage>
</organism>
<evidence type="ECO:0000313" key="2">
    <source>
        <dbReference type="EMBL" id="HDZ52723.1"/>
    </source>
</evidence>
<dbReference type="Pfam" id="PF02737">
    <property type="entry name" value="3HCDH_N"/>
    <property type="match status" value="1"/>
</dbReference>
<reference evidence="2" key="1">
    <citation type="journal article" date="2020" name="mSystems">
        <title>Genome- and Community-Level Interaction Insights into Carbon Utilization and Element Cycling Functions of Hydrothermarchaeota in Hydrothermal Sediment.</title>
        <authorList>
            <person name="Zhou Z."/>
            <person name="Liu Y."/>
            <person name="Xu W."/>
            <person name="Pan J."/>
            <person name="Luo Z.H."/>
            <person name="Li M."/>
        </authorList>
    </citation>
    <scope>NUCLEOTIDE SEQUENCE [LARGE SCALE GENOMIC DNA]</scope>
    <source>
        <strain evidence="2">HyVt-323</strain>
    </source>
</reference>
<dbReference type="InterPro" id="IPR006176">
    <property type="entry name" value="3-OHacyl-CoA_DH_NAD-bd"/>
</dbReference>
<protein>
    <recommendedName>
        <fullName evidence="1">3-hydroxyacyl-CoA dehydrogenase NAD binding domain-containing protein</fullName>
    </recommendedName>
</protein>
<dbReference type="EMBL" id="DRFN01000034">
    <property type="protein sequence ID" value="HDZ52723.1"/>
    <property type="molecule type" value="Genomic_DNA"/>
</dbReference>